<gene>
    <name evidence="1" type="ORF">H2198_001132</name>
</gene>
<name>A0ACC3AHX7_9EURO</name>
<protein>
    <submittedName>
        <fullName evidence="1">Uncharacterized protein</fullName>
    </submittedName>
</protein>
<dbReference type="EMBL" id="JAPDRQ010000012">
    <property type="protein sequence ID" value="KAJ9662904.1"/>
    <property type="molecule type" value="Genomic_DNA"/>
</dbReference>
<evidence type="ECO:0000313" key="1">
    <source>
        <dbReference type="EMBL" id="KAJ9662904.1"/>
    </source>
</evidence>
<comment type="caution">
    <text evidence="1">The sequence shown here is derived from an EMBL/GenBank/DDBJ whole genome shotgun (WGS) entry which is preliminary data.</text>
</comment>
<reference evidence="1" key="1">
    <citation type="submission" date="2022-10" db="EMBL/GenBank/DDBJ databases">
        <title>Culturing micro-colonial fungi from biological soil crusts in the Mojave desert and describing Neophaeococcomyces mojavensis, and introducing the new genera and species Taxawa tesnikishii.</title>
        <authorList>
            <person name="Kurbessoian T."/>
            <person name="Stajich J.E."/>
        </authorList>
    </citation>
    <scope>NUCLEOTIDE SEQUENCE</scope>
    <source>
        <strain evidence="1">JES_112</strain>
    </source>
</reference>
<accession>A0ACC3AHX7</accession>
<sequence length="485" mass="55281">MAKSLYALVRLAIQVLVAIFAIDSIVSHFRVSYTDSQNHDRLPPSEYRYSSDGSQANDYLRDEAHRSNSAHQRLHDNLKQKSGSNVGFTVTTWASGDRQTQHYTLERSYPDPTDIPSESLLSLVITKDHQSWGRNPTEEPRTIYNFLDFVTNTTLASQQASLAILTASPREFEIYKQILTPHEEDANTPVYYNYPFHRITLVLHPGNTRAPPITNRTSSDDDGEPQQDGNQSRNDRHNVAQHERRAIIAKLRNYLQTVALKHETHLLWLDSDVYKFSSNEMVEKMMRMTRTTDDAEVGVLTARCRLGEPEKTDEWLKTHRDFRLPPPPEGDEEEDERRGVEGGNYEVIAWKLRAQGHYDLNAWRGERVGPNNVEQKGLWKDLTSWEPHPGPDLQILDEAIDKTGDDDVVRLDSVGGTVLMFRADLVRMGLNFATGYFVGMTFEHGEGYDGIETEGVCLLTRSMSRDGKSMCYSMGGSWSVWHTVF</sequence>
<organism evidence="1 2">
    <name type="scientific">Neophaeococcomyces mojaviensis</name>
    <dbReference type="NCBI Taxonomy" id="3383035"/>
    <lineage>
        <taxon>Eukaryota</taxon>
        <taxon>Fungi</taxon>
        <taxon>Dikarya</taxon>
        <taxon>Ascomycota</taxon>
        <taxon>Pezizomycotina</taxon>
        <taxon>Eurotiomycetes</taxon>
        <taxon>Chaetothyriomycetidae</taxon>
        <taxon>Chaetothyriales</taxon>
        <taxon>Chaetothyriales incertae sedis</taxon>
        <taxon>Neophaeococcomyces</taxon>
    </lineage>
</organism>
<keyword evidence="2" id="KW-1185">Reference proteome</keyword>
<proteinExistence type="predicted"/>
<evidence type="ECO:0000313" key="2">
    <source>
        <dbReference type="Proteomes" id="UP001172386"/>
    </source>
</evidence>
<dbReference type="Proteomes" id="UP001172386">
    <property type="component" value="Unassembled WGS sequence"/>
</dbReference>